<dbReference type="AlphaFoldDB" id="A0A816X5C3"/>
<sequence length="260" mass="29118">MGSRKTNARGRQLQEVINEGYIDCIDDISTTFEKNDYEEKIDWILVSQPLYSLISNVEAHPIIGTISGHELLTFDIPIGIEPKPASPRISNITAAIEIENTLSRSFNLNSDTRQGSPLSPLLYIICAADSMNGIPQHTEYGLFADNTALWTSSNTITSLSSKLQQSVDEFQTRSIIIYDYPILPTANDQIWEKLQIMQNKAIHAALGLPIYTSVDYIHKLINILKIKEYAVTLLQSYTQTASSNNDQLLKTNLQEIANKL</sequence>
<dbReference type="EMBL" id="CAJNRG010012684">
    <property type="protein sequence ID" value="CAF2142253.1"/>
    <property type="molecule type" value="Genomic_DNA"/>
</dbReference>
<gene>
    <name evidence="1" type="ORF">XDN619_LOCUS26949</name>
</gene>
<comment type="caution">
    <text evidence="1">The sequence shown here is derived from an EMBL/GenBank/DDBJ whole genome shotgun (WGS) entry which is preliminary data.</text>
</comment>
<proteinExistence type="predicted"/>
<evidence type="ECO:0008006" key="3">
    <source>
        <dbReference type="Google" id="ProtNLM"/>
    </source>
</evidence>
<evidence type="ECO:0000313" key="2">
    <source>
        <dbReference type="Proteomes" id="UP000663887"/>
    </source>
</evidence>
<name>A0A816X5C3_9BILA</name>
<dbReference type="Proteomes" id="UP000663887">
    <property type="component" value="Unassembled WGS sequence"/>
</dbReference>
<dbReference type="InterPro" id="IPR036691">
    <property type="entry name" value="Endo/exonu/phosph_ase_sf"/>
</dbReference>
<protein>
    <recommendedName>
        <fullName evidence="3">Reverse transcriptase domain-containing protein</fullName>
    </recommendedName>
</protein>
<accession>A0A816X5C3</accession>
<evidence type="ECO:0000313" key="1">
    <source>
        <dbReference type="EMBL" id="CAF2142253.1"/>
    </source>
</evidence>
<reference evidence="1" key="1">
    <citation type="submission" date="2021-02" db="EMBL/GenBank/DDBJ databases">
        <authorList>
            <person name="Nowell W R."/>
        </authorList>
    </citation>
    <scope>NUCLEOTIDE SEQUENCE</scope>
</reference>
<dbReference type="Gene3D" id="3.60.10.10">
    <property type="entry name" value="Endonuclease/exonuclease/phosphatase"/>
    <property type="match status" value="1"/>
</dbReference>
<organism evidence="1 2">
    <name type="scientific">Rotaria magnacalcarata</name>
    <dbReference type="NCBI Taxonomy" id="392030"/>
    <lineage>
        <taxon>Eukaryota</taxon>
        <taxon>Metazoa</taxon>
        <taxon>Spiralia</taxon>
        <taxon>Gnathifera</taxon>
        <taxon>Rotifera</taxon>
        <taxon>Eurotatoria</taxon>
        <taxon>Bdelloidea</taxon>
        <taxon>Philodinida</taxon>
        <taxon>Philodinidae</taxon>
        <taxon>Rotaria</taxon>
    </lineage>
</organism>